<dbReference type="Pfam" id="PF01479">
    <property type="entry name" value="S4"/>
    <property type="match status" value="1"/>
</dbReference>
<organism evidence="10 11">
    <name type="scientific">Methanothermus fervidus (strain ATCC 43054 / DSM 2088 / JCM 10308 / V24 S)</name>
    <dbReference type="NCBI Taxonomy" id="523846"/>
    <lineage>
        <taxon>Archaea</taxon>
        <taxon>Methanobacteriati</taxon>
        <taxon>Methanobacteriota</taxon>
        <taxon>Methanomada group</taxon>
        <taxon>Methanobacteria</taxon>
        <taxon>Methanobacteriales</taxon>
        <taxon>Methanothermaceae</taxon>
        <taxon>Methanothermus</taxon>
    </lineage>
</organism>
<dbReference type="OrthoDB" id="372073at2157"/>
<dbReference type="SMART" id="SM00363">
    <property type="entry name" value="S4"/>
    <property type="match status" value="1"/>
</dbReference>
<keyword evidence="11" id="KW-1185">Reference proteome</keyword>
<reference evidence="10 11" key="1">
    <citation type="journal article" date="2010" name="Stand. Genomic Sci.">
        <title>Complete genome sequence of Methanothermus fervidus type strain (V24S).</title>
        <authorList>
            <person name="Anderson I."/>
            <person name="Djao O.D."/>
            <person name="Misra M."/>
            <person name="Chertkov O."/>
            <person name="Nolan M."/>
            <person name="Lucas S."/>
            <person name="Lapidus A."/>
            <person name="Del Rio T.G."/>
            <person name="Tice H."/>
            <person name="Cheng J.F."/>
            <person name="Tapia R."/>
            <person name="Han C."/>
            <person name="Goodwin L."/>
            <person name="Pitluck S."/>
            <person name="Liolios K."/>
            <person name="Ivanova N."/>
            <person name="Mavromatis K."/>
            <person name="Mikhailova N."/>
            <person name="Pati A."/>
            <person name="Brambilla E."/>
            <person name="Chen A."/>
            <person name="Palaniappan K."/>
            <person name="Land M."/>
            <person name="Hauser L."/>
            <person name="Chang Y.J."/>
            <person name="Jeffries C.D."/>
            <person name="Sikorski J."/>
            <person name="Spring S."/>
            <person name="Rohde M."/>
            <person name="Eichinger K."/>
            <person name="Huber H."/>
            <person name="Wirth R."/>
            <person name="Goker M."/>
            <person name="Detter J.C."/>
            <person name="Woyke T."/>
            <person name="Bristow J."/>
            <person name="Eisen J.A."/>
            <person name="Markowitz V."/>
            <person name="Hugenholtz P."/>
            <person name="Klenk H.P."/>
            <person name="Kyrpides N.C."/>
        </authorList>
    </citation>
    <scope>NUCLEOTIDE SEQUENCE [LARGE SCALE GENOMIC DNA]</scope>
    <source>
        <strain evidence="11">ATCC 43054 / DSM 2088 / JCM 10308 / V24 S</strain>
    </source>
</reference>
<dbReference type="InterPro" id="IPR038237">
    <property type="entry name" value="Ribosomal_eS4_central_sf"/>
</dbReference>
<dbReference type="PANTHER" id="PTHR11581:SF0">
    <property type="entry name" value="SMALL RIBOSOMAL SUBUNIT PROTEIN ES4"/>
    <property type="match status" value="1"/>
</dbReference>
<dbReference type="InterPro" id="IPR018199">
    <property type="entry name" value="Ribosomal_eS4_N_CS"/>
</dbReference>
<proteinExistence type="inferred from homology"/>
<dbReference type="InterPro" id="IPR013843">
    <property type="entry name" value="Ribosomal_eS4_N"/>
</dbReference>
<dbReference type="PROSITE" id="PS00528">
    <property type="entry name" value="RIBOSOMAL_S4E"/>
    <property type="match status" value="1"/>
</dbReference>
<dbReference type="InterPro" id="IPR036986">
    <property type="entry name" value="S4_RNA-bd_sf"/>
</dbReference>
<name>E3GZD1_METFV</name>
<dbReference type="HOGENOM" id="CLU_060400_0_0_2"/>
<evidence type="ECO:0000313" key="10">
    <source>
        <dbReference type="EMBL" id="ADP77663.1"/>
    </source>
</evidence>
<dbReference type="InterPro" id="IPR014722">
    <property type="entry name" value="Rib_uL2_dom2"/>
</dbReference>
<keyword evidence="2 8" id="KW-0699">rRNA-binding</keyword>
<keyword evidence="3 7" id="KW-0694">RNA-binding</keyword>
<dbReference type="CDD" id="cd00165">
    <property type="entry name" value="S4"/>
    <property type="match status" value="1"/>
</dbReference>
<keyword evidence="4 7" id="KW-0689">Ribosomal protein</keyword>
<dbReference type="STRING" id="523846.Mfer_0865"/>
<dbReference type="PANTHER" id="PTHR11581">
    <property type="entry name" value="30S/40S RIBOSOMAL PROTEIN S4"/>
    <property type="match status" value="1"/>
</dbReference>
<dbReference type="EMBL" id="CP002278">
    <property type="protein sequence ID" value="ADP77663.1"/>
    <property type="molecule type" value="Genomic_DNA"/>
</dbReference>
<gene>
    <name evidence="7" type="primary">rps4e</name>
    <name evidence="10" type="ordered locus">Mfer_0865</name>
</gene>
<protein>
    <recommendedName>
        <fullName evidence="6 7">Small ribosomal subunit protein eS4</fullName>
    </recommendedName>
</protein>
<dbReference type="InterPro" id="IPR013845">
    <property type="entry name" value="Ribosomal_eS4_central_region"/>
</dbReference>
<evidence type="ECO:0000256" key="2">
    <source>
        <dbReference type="ARBA" id="ARBA00022730"/>
    </source>
</evidence>
<sequence>MARMGSRRHLKRLKSPRHWPIPRKEKKWTVKPSPGPHSADESLPLLIIIRDVLGLADTAREAKRIIHHGEILVDGRPRKDHKFPVGFMDLLEIPKIDKSYRVLIDKKGRLYLHETKEEERYKLCKILNKTTVKGGKIQLNLHDGRNHLVDNDFKTGDVIKLRIPDQEILDKIEFKEGNLAFITGGKHVGEIARVEKINIIKAPTPNTVILKSRDGKMFETIHEYVFMIGEKEPVIPLPEG</sequence>
<dbReference type="GO" id="GO:0003735">
    <property type="term" value="F:structural constituent of ribosome"/>
    <property type="evidence" value="ECO:0007669"/>
    <property type="project" value="InterPro"/>
</dbReference>
<evidence type="ECO:0000256" key="4">
    <source>
        <dbReference type="ARBA" id="ARBA00022980"/>
    </source>
</evidence>
<dbReference type="GO" id="GO:0019843">
    <property type="term" value="F:rRNA binding"/>
    <property type="evidence" value="ECO:0007669"/>
    <property type="project" value="UniProtKB-KW"/>
</dbReference>
<evidence type="ECO:0000256" key="7">
    <source>
        <dbReference type="HAMAP-Rule" id="MF_00485"/>
    </source>
</evidence>
<dbReference type="Gene3D" id="3.10.290.10">
    <property type="entry name" value="RNA-binding S4 domain"/>
    <property type="match status" value="1"/>
</dbReference>
<dbReference type="GO" id="GO:0006412">
    <property type="term" value="P:translation"/>
    <property type="evidence" value="ECO:0007669"/>
    <property type="project" value="UniProtKB-UniRule"/>
</dbReference>
<evidence type="ECO:0000313" key="11">
    <source>
        <dbReference type="Proteomes" id="UP000002315"/>
    </source>
</evidence>
<evidence type="ECO:0000259" key="9">
    <source>
        <dbReference type="SMART" id="SM00363"/>
    </source>
</evidence>
<dbReference type="CDD" id="cd06087">
    <property type="entry name" value="KOW_RPS4"/>
    <property type="match status" value="1"/>
</dbReference>
<dbReference type="AlphaFoldDB" id="E3GZD1"/>
<accession>E3GZD1</accession>
<dbReference type="InterPro" id="IPR002942">
    <property type="entry name" value="S4_RNA-bd"/>
</dbReference>
<keyword evidence="5 7" id="KW-0687">Ribonucleoprotein</keyword>
<dbReference type="SUPFAM" id="SSF55174">
    <property type="entry name" value="Alpha-L RNA-binding motif"/>
    <property type="match status" value="1"/>
</dbReference>
<dbReference type="KEGG" id="mfv:Mfer_0865"/>
<dbReference type="InterPro" id="IPR041982">
    <property type="entry name" value="Ribosomal_eS4_KOW"/>
</dbReference>
<dbReference type="InterPro" id="IPR000876">
    <property type="entry name" value="Ribosomal_eS4"/>
</dbReference>
<dbReference type="Pfam" id="PF00900">
    <property type="entry name" value="Ribosomal_S4e"/>
    <property type="match status" value="1"/>
</dbReference>
<dbReference type="GO" id="GO:0022627">
    <property type="term" value="C:cytosolic small ribosomal subunit"/>
    <property type="evidence" value="ECO:0007669"/>
    <property type="project" value="TreeGrafter"/>
</dbReference>
<comment type="similarity">
    <text evidence="1 7">Belongs to the eukaryotic ribosomal protein eS4 family.</text>
</comment>
<dbReference type="FunFam" id="3.10.290.10:FF:000002">
    <property type="entry name" value="40S ribosomal protein S4"/>
    <property type="match status" value="1"/>
</dbReference>
<evidence type="ECO:0000256" key="8">
    <source>
        <dbReference type="PROSITE-ProRule" id="PRU00182"/>
    </source>
</evidence>
<evidence type="ECO:0000256" key="1">
    <source>
        <dbReference type="ARBA" id="ARBA00007500"/>
    </source>
</evidence>
<dbReference type="PROSITE" id="PS50889">
    <property type="entry name" value="S4"/>
    <property type="match status" value="1"/>
</dbReference>
<dbReference type="Pfam" id="PF08071">
    <property type="entry name" value="RS4NT"/>
    <property type="match status" value="1"/>
</dbReference>
<dbReference type="Proteomes" id="UP000002315">
    <property type="component" value="Chromosome"/>
</dbReference>
<feature type="domain" description="RNA-binding S4" evidence="9">
    <location>
        <begin position="44"/>
        <end position="108"/>
    </location>
</feature>
<evidence type="ECO:0000256" key="3">
    <source>
        <dbReference type="ARBA" id="ARBA00022884"/>
    </source>
</evidence>
<dbReference type="HAMAP" id="MF_00485">
    <property type="entry name" value="Ribosomal_eS4"/>
    <property type="match status" value="1"/>
</dbReference>
<dbReference type="Gene3D" id="2.30.30.30">
    <property type="match status" value="1"/>
</dbReference>
<evidence type="ECO:0000256" key="6">
    <source>
        <dbReference type="ARBA" id="ARBA00035272"/>
    </source>
</evidence>
<dbReference type="NCBIfam" id="NF003312">
    <property type="entry name" value="PRK04313.1"/>
    <property type="match status" value="1"/>
</dbReference>
<evidence type="ECO:0000256" key="5">
    <source>
        <dbReference type="ARBA" id="ARBA00023274"/>
    </source>
</evidence>
<dbReference type="Gene3D" id="2.40.50.740">
    <property type="match status" value="1"/>
</dbReference>
<dbReference type="PIRSF" id="PIRSF002116">
    <property type="entry name" value="Ribosomal_S4"/>
    <property type="match status" value="1"/>
</dbReference>